<keyword evidence="3" id="KW-1185">Reference proteome</keyword>
<evidence type="ECO:0000256" key="1">
    <source>
        <dbReference type="SAM" id="Phobius"/>
    </source>
</evidence>
<dbReference type="Proteomes" id="UP000692954">
    <property type="component" value="Unassembled WGS sequence"/>
</dbReference>
<sequence>MCKIKSIVDKEVKQQEKIFRIWVQKDGMIKCRIYQLFYLNKMYKIILALLFVGSLGSTGLFNTDNQCTCDQMEYQSDCANMSPICTWDGKSCSTQDCNMLTDQNVCASNLKCMWKITDQGASCVNFTFCSQLSGSTQIQCLSLSSNCPYTDGTKCGAYNQLMQCSKLTASQYCEGYISRDGICMWKGSCLPAQNCTALNQDECTLASIGCKYNTPDGCSQRLCSDFTTQQSCNFVLTAINTSEFQLCSWDFTASKCSAATNLGGLGQGNCYNTTLGSARWVSTSAGGECRSCYASIVFAFIAVLFIIMI</sequence>
<evidence type="ECO:0000313" key="2">
    <source>
        <dbReference type="EMBL" id="CAD8127734.1"/>
    </source>
</evidence>
<keyword evidence="1" id="KW-0472">Membrane</keyword>
<proteinExistence type="predicted"/>
<dbReference type="AlphaFoldDB" id="A0A8S1RLL6"/>
<feature type="transmembrane region" description="Helical" evidence="1">
    <location>
        <begin position="293"/>
        <end position="308"/>
    </location>
</feature>
<keyword evidence="1" id="KW-1133">Transmembrane helix</keyword>
<evidence type="ECO:0008006" key="4">
    <source>
        <dbReference type="Google" id="ProtNLM"/>
    </source>
</evidence>
<keyword evidence="1" id="KW-0812">Transmembrane</keyword>
<evidence type="ECO:0000313" key="3">
    <source>
        <dbReference type="Proteomes" id="UP000692954"/>
    </source>
</evidence>
<dbReference type="OrthoDB" id="282699at2759"/>
<comment type="caution">
    <text evidence="2">The sequence shown here is derived from an EMBL/GenBank/DDBJ whole genome shotgun (WGS) entry which is preliminary data.</text>
</comment>
<organism evidence="2 3">
    <name type="scientific">Paramecium sonneborni</name>
    <dbReference type="NCBI Taxonomy" id="65129"/>
    <lineage>
        <taxon>Eukaryota</taxon>
        <taxon>Sar</taxon>
        <taxon>Alveolata</taxon>
        <taxon>Ciliophora</taxon>
        <taxon>Intramacronucleata</taxon>
        <taxon>Oligohymenophorea</taxon>
        <taxon>Peniculida</taxon>
        <taxon>Parameciidae</taxon>
        <taxon>Paramecium</taxon>
    </lineage>
</organism>
<protein>
    <recommendedName>
        <fullName evidence="4">Mini antigen</fullName>
    </recommendedName>
</protein>
<dbReference type="EMBL" id="CAJJDN010000179">
    <property type="protein sequence ID" value="CAD8127734.1"/>
    <property type="molecule type" value="Genomic_DNA"/>
</dbReference>
<name>A0A8S1RLL6_9CILI</name>
<reference evidence="2" key="1">
    <citation type="submission" date="2021-01" db="EMBL/GenBank/DDBJ databases">
        <authorList>
            <consortium name="Genoscope - CEA"/>
            <person name="William W."/>
        </authorList>
    </citation>
    <scope>NUCLEOTIDE SEQUENCE</scope>
</reference>
<gene>
    <name evidence="2" type="ORF">PSON_ATCC_30995.1.T1790060</name>
</gene>
<accession>A0A8S1RLL6</accession>